<protein>
    <submittedName>
        <fullName evidence="3">Dehydrogenase/reductase SDR family member on chromosome X</fullName>
    </submittedName>
</protein>
<dbReference type="InParanoid" id="A0A6J2X3H4"/>
<gene>
    <name evidence="3" type="primary">LOC115874605</name>
</gene>
<dbReference type="KEGG" id="soy:115874605"/>
<accession>A0A6J2X3H4</accession>
<evidence type="ECO:0000256" key="1">
    <source>
        <dbReference type="ARBA" id="ARBA00023002"/>
    </source>
</evidence>
<dbReference type="SUPFAM" id="SSF51735">
    <property type="entry name" value="NAD(P)-binding Rossmann-fold domains"/>
    <property type="match status" value="1"/>
</dbReference>
<dbReference type="FunCoup" id="A0A6J2X3H4">
    <property type="interactions" value="256"/>
</dbReference>
<dbReference type="PANTHER" id="PTHR43157">
    <property type="entry name" value="PHOSPHATIDYLINOSITOL-GLYCAN BIOSYNTHESIS CLASS F PROTEIN-RELATED"/>
    <property type="match status" value="1"/>
</dbReference>
<keyword evidence="2" id="KW-1185">Reference proteome</keyword>
<keyword evidence="1" id="KW-0560">Oxidoreductase</keyword>
<dbReference type="Pfam" id="PF00106">
    <property type="entry name" value="adh_short"/>
    <property type="match status" value="1"/>
</dbReference>
<reference evidence="3" key="1">
    <citation type="submission" date="2025-08" db="UniProtKB">
        <authorList>
            <consortium name="RefSeq"/>
        </authorList>
    </citation>
    <scope>IDENTIFICATION</scope>
    <source>
        <tissue evidence="3">Gonads</tissue>
    </source>
</reference>
<dbReference type="InterPro" id="IPR002347">
    <property type="entry name" value="SDR_fam"/>
</dbReference>
<dbReference type="InterPro" id="IPR036291">
    <property type="entry name" value="NAD(P)-bd_dom_sf"/>
</dbReference>
<dbReference type="CDD" id="cd05327">
    <property type="entry name" value="retinol-DH_like_SDR_c_like"/>
    <property type="match status" value="1"/>
</dbReference>
<dbReference type="GO" id="GO:0016491">
    <property type="term" value="F:oxidoreductase activity"/>
    <property type="evidence" value="ECO:0007669"/>
    <property type="project" value="UniProtKB-KW"/>
</dbReference>
<dbReference type="PANTHER" id="PTHR43157:SF31">
    <property type="entry name" value="PHOSPHATIDYLINOSITOL-GLYCAN BIOSYNTHESIS CLASS F PROTEIN"/>
    <property type="match status" value="1"/>
</dbReference>
<name>A0A6J2X3H4_SITOR</name>
<dbReference type="OrthoDB" id="191139at2759"/>
<dbReference type="Gene3D" id="3.40.50.720">
    <property type="entry name" value="NAD(P)-binding Rossmann-like Domain"/>
    <property type="match status" value="1"/>
</dbReference>
<dbReference type="AlphaFoldDB" id="A0A6J2X3H4"/>
<dbReference type="RefSeq" id="XP_030745672.1">
    <property type="nucleotide sequence ID" value="XM_030889812.1"/>
</dbReference>
<proteinExistence type="predicted"/>
<sequence>MILAIGCLVIVCATTIAVIKSKKPLKLIIAEAKYEILYNAVGSKYMMNDFLMRNKNKLTELPKDLKKIAVITGGTRGIGLEVIKLLLTADINVIIGCRNVQQGETLLKKFRDMGIDRGNIEVYQLDISVTNSVKKFASEIKERHDKIDYLINNAGIMFGPYVESRDGYESQFSTNYLGHFLLTHLLLPELKRAGTEKSNSRIVNVSSCAHVIGKINFEDINHRNRYIPSEAYAQSKLAQVIFTIYLNDLFKKENAHVQVHSVHPGIVNTDLFNGTHLKNLAPWIPHLFFKSPEQGAYPIIYACLSPKLEGQGGTYIDNCRVVSPSDRASNPEVQEKLFKYTKELLSIEKYSELL</sequence>
<organism evidence="2 3">
    <name type="scientific">Sitophilus oryzae</name>
    <name type="common">Rice weevil</name>
    <name type="synonym">Curculio oryzae</name>
    <dbReference type="NCBI Taxonomy" id="7048"/>
    <lineage>
        <taxon>Eukaryota</taxon>
        <taxon>Metazoa</taxon>
        <taxon>Ecdysozoa</taxon>
        <taxon>Arthropoda</taxon>
        <taxon>Hexapoda</taxon>
        <taxon>Insecta</taxon>
        <taxon>Pterygota</taxon>
        <taxon>Neoptera</taxon>
        <taxon>Endopterygota</taxon>
        <taxon>Coleoptera</taxon>
        <taxon>Polyphaga</taxon>
        <taxon>Cucujiformia</taxon>
        <taxon>Curculionidae</taxon>
        <taxon>Dryophthorinae</taxon>
        <taxon>Sitophilus</taxon>
    </lineage>
</organism>
<evidence type="ECO:0000313" key="2">
    <source>
        <dbReference type="Proteomes" id="UP000504635"/>
    </source>
</evidence>
<evidence type="ECO:0000313" key="3">
    <source>
        <dbReference type="RefSeq" id="XP_030745672.1"/>
    </source>
</evidence>
<dbReference type="PRINTS" id="PR00081">
    <property type="entry name" value="GDHRDH"/>
</dbReference>
<dbReference type="GeneID" id="115874605"/>
<dbReference type="Proteomes" id="UP000504635">
    <property type="component" value="Unplaced"/>
</dbReference>